<dbReference type="AlphaFoldDB" id="A0A9D1JPX4"/>
<dbReference type="Gene3D" id="3.30.700.10">
    <property type="entry name" value="Glycoprotein, Type 4 Pilin"/>
    <property type="match status" value="1"/>
</dbReference>
<reference evidence="2" key="1">
    <citation type="submission" date="2020-10" db="EMBL/GenBank/DDBJ databases">
        <authorList>
            <person name="Gilroy R."/>
        </authorList>
    </citation>
    <scope>NUCLEOTIDE SEQUENCE</scope>
    <source>
        <strain evidence="2">6276</strain>
    </source>
</reference>
<keyword evidence="1" id="KW-0472">Membrane</keyword>
<dbReference type="EMBL" id="DVIU01000283">
    <property type="protein sequence ID" value="HIS37685.1"/>
    <property type="molecule type" value="Genomic_DNA"/>
</dbReference>
<organism evidence="2 3">
    <name type="scientific">Candidatus Scatousia excrementigallinarum</name>
    <dbReference type="NCBI Taxonomy" id="2840935"/>
    <lineage>
        <taxon>Bacteria</taxon>
        <taxon>Candidatus Scatousia</taxon>
    </lineage>
</organism>
<dbReference type="InterPro" id="IPR012902">
    <property type="entry name" value="N_methyl_site"/>
</dbReference>
<name>A0A9D1JPX4_9BACT</name>
<proteinExistence type="predicted"/>
<gene>
    <name evidence="2" type="ORF">IAC10_13855</name>
</gene>
<evidence type="ECO:0000256" key="1">
    <source>
        <dbReference type="SAM" id="Phobius"/>
    </source>
</evidence>
<dbReference type="Proteomes" id="UP000823928">
    <property type="component" value="Unassembled WGS sequence"/>
</dbReference>
<comment type="caution">
    <text evidence="2">The sequence shown here is derived from an EMBL/GenBank/DDBJ whole genome shotgun (WGS) entry which is preliminary data.</text>
</comment>
<dbReference type="SUPFAM" id="SSF54523">
    <property type="entry name" value="Pili subunits"/>
    <property type="match status" value="1"/>
</dbReference>
<sequence length="239" mass="26812">MILSKESLKKRGFTLAEVLITLGIIGVVAAMTLPALVNNNKNKELETRFRKSYSLLSQVLQRVVVYDYGGVYQPSSVQELVNSIQKYYKKSSTCINGQQCSSSIFPVKDYSNDAPASFLQSTYKTFIGKTPDYRFNDGIMAAVDGSFIFFDYAQQGEITYGTYLIAIDVNGWKSKPNRYGHDFFVFQLGKNGALIPMGREGTYFEEDEYCSLTSNSAQNGYGCTARAVSDRDYFKKLPK</sequence>
<feature type="transmembrane region" description="Helical" evidence="1">
    <location>
        <begin position="12"/>
        <end position="37"/>
    </location>
</feature>
<keyword evidence="1" id="KW-0812">Transmembrane</keyword>
<evidence type="ECO:0000313" key="2">
    <source>
        <dbReference type="EMBL" id="HIS37685.1"/>
    </source>
</evidence>
<accession>A0A9D1JPX4</accession>
<keyword evidence="1" id="KW-1133">Transmembrane helix</keyword>
<dbReference type="InterPro" id="IPR045584">
    <property type="entry name" value="Pilin-like"/>
</dbReference>
<evidence type="ECO:0000313" key="3">
    <source>
        <dbReference type="Proteomes" id="UP000823928"/>
    </source>
</evidence>
<dbReference type="NCBIfam" id="TIGR02532">
    <property type="entry name" value="IV_pilin_GFxxxE"/>
    <property type="match status" value="1"/>
</dbReference>
<dbReference type="Pfam" id="PF07963">
    <property type="entry name" value="N_methyl"/>
    <property type="match status" value="1"/>
</dbReference>
<protein>
    <submittedName>
        <fullName evidence="2">Type II secretion system protein</fullName>
    </submittedName>
</protein>
<reference evidence="2" key="2">
    <citation type="journal article" date="2021" name="PeerJ">
        <title>Extensive microbial diversity within the chicken gut microbiome revealed by metagenomics and culture.</title>
        <authorList>
            <person name="Gilroy R."/>
            <person name="Ravi A."/>
            <person name="Getino M."/>
            <person name="Pursley I."/>
            <person name="Horton D.L."/>
            <person name="Alikhan N.F."/>
            <person name="Baker D."/>
            <person name="Gharbi K."/>
            <person name="Hall N."/>
            <person name="Watson M."/>
            <person name="Adriaenssens E.M."/>
            <person name="Foster-Nyarko E."/>
            <person name="Jarju S."/>
            <person name="Secka A."/>
            <person name="Antonio M."/>
            <person name="Oren A."/>
            <person name="Chaudhuri R.R."/>
            <person name="La Ragione R."/>
            <person name="Hildebrand F."/>
            <person name="Pallen M.J."/>
        </authorList>
    </citation>
    <scope>NUCLEOTIDE SEQUENCE</scope>
    <source>
        <strain evidence="2">6276</strain>
    </source>
</reference>